<evidence type="ECO:0000313" key="4">
    <source>
        <dbReference type="Proteomes" id="UP000076798"/>
    </source>
</evidence>
<dbReference type="PANTHER" id="PTHR47667:SF1">
    <property type="entry name" value="REGULATOR OF TY1 TRANSPOSITION PROTEIN 107"/>
    <property type="match status" value="1"/>
</dbReference>
<feature type="compositionally biased region" description="Polar residues" evidence="1">
    <location>
        <begin position="911"/>
        <end position="922"/>
    </location>
</feature>
<dbReference type="InterPro" id="IPR053036">
    <property type="entry name" value="CellCycle_DNARepair_Reg"/>
</dbReference>
<dbReference type="CDD" id="cd18436">
    <property type="entry name" value="BRCT_BRC1_like_rpt2"/>
    <property type="match status" value="1"/>
</dbReference>
<evidence type="ECO:0000256" key="1">
    <source>
        <dbReference type="SAM" id="MobiDB-lite"/>
    </source>
</evidence>
<feature type="region of interest" description="Disordered" evidence="1">
    <location>
        <begin position="504"/>
        <end position="527"/>
    </location>
</feature>
<dbReference type="SUPFAM" id="SSF52113">
    <property type="entry name" value="BRCT domain"/>
    <property type="match status" value="4"/>
</dbReference>
<dbReference type="CDD" id="cd18432">
    <property type="entry name" value="BRCT_PAXIP1_rpt6_like"/>
    <property type="match status" value="1"/>
</dbReference>
<feature type="domain" description="BRCT" evidence="2">
    <location>
        <begin position="1111"/>
        <end position="1172"/>
    </location>
</feature>
<feature type="domain" description="BRCT" evidence="2">
    <location>
        <begin position="1"/>
        <end position="85"/>
    </location>
</feature>
<feature type="region of interest" description="Disordered" evidence="1">
    <location>
        <begin position="456"/>
        <end position="491"/>
    </location>
</feature>
<dbReference type="CDD" id="cd17743">
    <property type="entry name" value="BRCT_BRC1_like_rpt5"/>
    <property type="match status" value="1"/>
</dbReference>
<feature type="compositionally biased region" description="Acidic residues" evidence="1">
    <location>
        <begin position="630"/>
        <end position="658"/>
    </location>
</feature>
<feature type="domain" description="BRCT" evidence="2">
    <location>
        <begin position="322"/>
        <end position="404"/>
    </location>
</feature>
<sequence length="1294" mass="142560">MAIFDDVLFALSPTFDEVRAEELTAILTANGAIAITMAAATHVISPTSEFEGRIALSAECIIVTPFWVERSLVLGSKQDPALYSADPKHIFSGVILTTSALPPRDNEVLSATVRTLGGQYTPSYTRAVTHLLCLSDDSPKYICAMEHREETKVKIIVPHWFQDSVAAEIRLSEANYEWPNPKYLSMQDGDRDLSRKVIEKTKKQLYTGIAAKDPISNIPKTIPNKNVWKDRSITFSKYLEPTLDSKALAEWKSAIERSGGTVLDNYEHSDVLITTYRRGEDYVLFKKSGKTIGTIAWLLSVIQTGVYSSPNDQLLHYPVPGPQVEGFNKHHIAVTNYTGATRDYLKKLVEVMGGSYTATLSLDNTVLVAAYINGVKTTRAAEWNLPIVNHTWLEDCFLRWKAIETGCDLGKYSNFPVGMDWSETLGKRGVGEIKIIDEVEASKPISRKTVDVESAVPKSIEKASVPPSATPTTTTENGKSEKSAANGGGFARTASTREIQEVEEALSVLPPSPAKKVSSLLSNLSSPAKGKANETLYIAGSTPLRDSRQQNRGLSAAIMDDDDELDELMIGAKASKKLPAKTKEPAREPPKKTKTKDWDMATGADEFSDTDKPWKNAGSSKKGSPKKILEEDEAEYRDYEDDTELPQEDDEDEDEEEEAPPKRKSRSPEKKGSRVASGSRSSSKKARPRERSESPLPSKTSSKAKSKSKSKAVPGSFHYVDDDEDETSDVQLVSKSPSKAKPKADTTKQKPKLPLKSIDLVSSEEDGSEPEKKASNASSAAHPKSPAPLPKSTKSKPSEKASEKPPAPPPKGVKPPAKKSQAQLPIHEDSMSPVPPPPPFNSRNRTDSSPPPPRSSQKRASSPLTQLEEDDDRAPAKRPKPGPKSRTSGVNGRRKSETAPTVVSAKEKPTARSTKNVRRSTVTTEDEDDAVDEDEAEETEDHIADDEDKESEIEQHSFATDGGRRPSRKAAAKATTKLREEIMPDVMNFQREMKRGNVKGGWETASNSTVAQSKKESKAPVTYKKRKRLSGGDPSESEQDEEDEEDNRKAKKPKVKADKAKEEITESRPEKSKKGKEVIREPSEPASAMDPRKIKVLTTQVTLTDVELAGLKRLGSSLAQKPTTCTHLIVRHIGRTEKFLCAMANGPFIVEKAWITDSIKAGYFLEETPYLLQDLDNERKFGFVLSDAVYRAKQHPGNLFRGHTFYFTKMQNAEVHPDMLRKIIAAQGGQTSPTKPTNRLLSNPKNHVIAVAEDRDEWIHLSKAGHAIYIPELIIASSLLQEIKWDQFIIEGSG</sequence>
<feature type="compositionally biased region" description="Low complexity" evidence="1">
    <location>
        <begin position="463"/>
        <end position="475"/>
    </location>
</feature>
<keyword evidence="4" id="KW-1185">Reference proteome</keyword>
<feature type="compositionally biased region" description="Low complexity" evidence="1">
    <location>
        <begin position="775"/>
        <end position="784"/>
    </location>
</feature>
<accession>A0A166F961</accession>
<gene>
    <name evidence="3" type="ORF">SISSUDRAFT_1044319</name>
</gene>
<dbReference type="PROSITE" id="PS50172">
    <property type="entry name" value="BRCT"/>
    <property type="match status" value="5"/>
</dbReference>
<feature type="region of interest" description="Disordered" evidence="1">
    <location>
        <begin position="573"/>
        <end position="1088"/>
    </location>
</feature>
<protein>
    <recommendedName>
        <fullName evidence="2">BRCT domain-containing protein</fullName>
    </recommendedName>
</protein>
<feature type="compositionally biased region" description="Acidic residues" evidence="1">
    <location>
        <begin position="924"/>
        <end position="951"/>
    </location>
</feature>
<dbReference type="Proteomes" id="UP000076798">
    <property type="component" value="Unassembled WGS sequence"/>
</dbReference>
<feature type="compositionally biased region" description="Acidic residues" evidence="1">
    <location>
        <begin position="1035"/>
        <end position="1045"/>
    </location>
</feature>
<dbReference type="Gene3D" id="3.40.50.10190">
    <property type="entry name" value="BRCT domain"/>
    <property type="match status" value="5"/>
</dbReference>
<reference evidence="3 4" key="1">
    <citation type="journal article" date="2016" name="Mol. Biol. Evol.">
        <title>Comparative Genomics of Early-Diverging Mushroom-Forming Fungi Provides Insights into the Origins of Lignocellulose Decay Capabilities.</title>
        <authorList>
            <person name="Nagy L.G."/>
            <person name="Riley R."/>
            <person name="Tritt A."/>
            <person name="Adam C."/>
            <person name="Daum C."/>
            <person name="Floudas D."/>
            <person name="Sun H."/>
            <person name="Yadav J.S."/>
            <person name="Pangilinan J."/>
            <person name="Larsson K.H."/>
            <person name="Matsuura K."/>
            <person name="Barry K."/>
            <person name="Labutti K."/>
            <person name="Kuo R."/>
            <person name="Ohm R.A."/>
            <person name="Bhattacharya S.S."/>
            <person name="Shirouzu T."/>
            <person name="Yoshinaga Y."/>
            <person name="Martin F.M."/>
            <person name="Grigoriev I.V."/>
            <person name="Hibbett D.S."/>
        </authorList>
    </citation>
    <scope>NUCLEOTIDE SEQUENCE [LARGE SCALE GENOMIC DNA]</scope>
    <source>
        <strain evidence="3 4">HHB10207 ss-3</strain>
    </source>
</reference>
<dbReference type="SMART" id="SM00292">
    <property type="entry name" value="BRCT"/>
    <property type="match status" value="4"/>
</dbReference>
<dbReference type="InterPro" id="IPR036420">
    <property type="entry name" value="BRCT_dom_sf"/>
</dbReference>
<name>A0A166F961_9AGAM</name>
<evidence type="ECO:0000313" key="3">
    <source>
        <dbReference type="EMBL" id="KZT40410.1"/>
    </source>
</evidence>
<organism evidence="3 4">
    <name type="scientific">Sistotremastrum suecicum HHB10207 ss-3</name>
    <dbReference type="NCBI Taxonomy" id="1314776"/>
    <lineage>
        <taxon>Eukaryota</taxon>
        <taxon>Fungi</taxon>
        <taxon>Dikarya</taxon>
        <taxon>Basidiomycota</taxon>
        <taxon>Agaricomycotina</taxon>
        <taxon>Agaricomycetes</taxon>
        <taxon>Sistotremastrales</taxon>
        <taxon>Sistotremastraceae</taxon>
        <taxon>Sistotremastrum</taxon>
    </lineage>
</organism>
<dbReference type="Pfam" id="PF12738">
    <property type="entry name" value="PTCB-BRCT"/>
    <property type="match status" value="2"/>
</dbReference>
<dbReference type="Pfam" id="PF16770">
    <property type="entry name" value="RTT107_BRCT_5"/>
    <property type="match status" value="1"/>
</dbReference>
<dbReference type="STRING" id="1314776.A0A166F961"/>
<dbReference type="Pfam" id="PF16589">
    <property type="entry name" value="BRCT_2"/>
    <property type="match status" value="1"/>
</dbReference>
<feature type="domain" description="BRCT" evidence="2">
    <location>
        <begin position="1195"/>
        <end position="1250"/>
    </location>
</feature>
<feature type="domain" description="BRCT" evidence="2">
    <location>
        <begin position="86"/>
        <end position="178"/>
    </location>
</feature>
<proteinExistence type="predicted"/>
<dbReference type="EMBL" id="KV428033">
    <property type="protein sequence ID" value="KZT40410.1"/>
    <property type="molecule type" value="Genomic_DNA"/>
</dbReference>
<dbReference type="InterPro" id="IPR001357">
    <property type="entry name" value="BRCT_dom"/>
</dbReference>
<feature type="compositionally biased region" description="Basic and acidic residues" evidence="1">
    <location>
        <begin position="1055"/>
        <end position="1083"/>
    </location>
</feature>
<dbReference type="OrthoDB" id="342264at2759"/>
<dbReference type="PANTHER" id="PTHR47667">
    <property type="entry name" value="REGULATOR OF TY1 TRANSPOSITION PROTEIN 107"/>
    <property type="match status" value="1"/>
</dbReference>
<evidence type="ECO:0000259" key="2">
    <source>
        <dbReference type="PROSITE" id="PS50172"/>
    </source>
</evidence>
<feature type="compositionally biased region" description="Basic and acidic residues" evidence="1">
    <location>
        <begin position="581"/>
        <end position="599"/>
    </location>
</feature>